<feature type="transmembrane region" description="Helical" evidence="7">
    <location>
        <begin position="52"/>
        <end position="71"/>
    </location>
</feature>
<dbReference type="OrthoDB" id="9804975at2"/>
<keyword evidence="7" id="KW-1133">Transmembrane helix</keyword>
<evidence type="ECO:0000256" key="2">
    <source>
        <dbReference type="ARBA" id="ARBA00022617"/>
    </source>
</evidence>
<dbReference type="GO" id="GO:0046872">
    <property type="term" value="F:metal ion binding"/>
    <property type="evidence" value="ECO:0007669"/>
    <property type="project" value="UniProtKB-KW"/>
</dbReference>
<proteinExistence type="inferred from homology"/>
<evidence type="ECO:0000256" key="7">
    <source>
        <dbReference type="RuleBase" id="RU364112"/>
    </source>
</evidence>
<protein>
    <recommendedName>
        <fullName evidence="7">Cytochrome c-type biogenesis protein</fullName>
    </recommendedName>
</protein>
<dbReference type="CDD" id="cd16378">
    <property type="entry name" value="CcmH_N"/>
    <property type="match status" value="1"/>
</dbReference>
<feature type="transmembrane region" description="Helical" evidence="7">
    <location>
        <begin position="155"/>
        <end position="176"/>
    </location>
</feature>
<dbReference type="EMBL" id="FPBZ01000005">
    <property type="protein sequence ID" value="SFU49730.1"/>
    <property type="molecule type" value="Genomic_DNA"/>
</dbReference>
<sequence>MRLKLLSRSSLADYGSGDYGSGKNDKGSRIGNPRGNPRSALEGMRANEGGFALLKTALLLCLLLLAPFAGAKEAAPVAEDPEIERRMVALSEDLRCLVCQNETIAASRADFANDLRREIREQMQANKSDKEIVDFLVARYGDFVLYRPPMKSTTLFLWFGPFIFLLAGAVFLVFYLKRRRKHIEEPALSEQQLKQAEALLKEGKG</sequence>
<evidence type="ECO:0000259" key="9">
    <source>
        <dbReference type="Pfam" id="PF03918"/>
    </source>
</evidence>
<dbReference type="AlphaFoldDB" id="A0A1I7GMQ8"/>
<reference evidence="10 11" key="1">
    <citation type="submission" date="2016-10" db="EMBL/GenBank/DDBJ databases">
        <authorList>
            <person name="de Groot N.N."/>
        </authorList>
    </citation>
    <scope>NUCLEOTIDE SEQUENCE [LARGE SCALE GENOMIC DNA]</scope>
    <source>
        <strain evidence="10 11">Nl14</strain>
    </source>
</reference>
<dbReference type="Pfam" id="PF03918">
    <property type="entry name" value="CcmH"/>
    <property type="match status" value="1"/>
</dbReference>
<feature type="region of interest" description="Disordered" evidence="8">
    <location>
        <begin position="17"/>
        <end position="42"/>
    </location>
</feature>
<keyword evidence="7" id="KW-0812">Transmembrane</keyword>
<dbReference type="Gene3D" id="1.10.8.640">
    <property type="entry name" value="Cytochrome C biogenesis protein"/>
    <property type="match status" value="1"/>
</dbReference>
<keyword evidence="6 7" id="KW-0408">Iron</keyword>
<dbReference type="InterPro" id="IPR038297">
    <property type="entry name" value="CcmH/CycL/NrfF/Ccl2_sf"/>
</dbReference>
<keyword evidence="2 7" id="KW-0349">Heme</keyword>
<evidence type="ECO:0000313" key="11">
    <source>
        <dbReference type="Proteomes" id="UP000182649"/>
    </source>
</evidence>
<dbReference type="Proteomes" id="UP000182649">
    <property type="component" value="Unassembled WGS sequence"/>
</dbReference>
<evidence type="ECO:0000256" key="4">
    <source>
        <dbReference type="ARBA" id="ARBA00022729"/>
    </source>
</evidence>
<feature type="domain" description="CcmH/CycL/Ccl2/NrfF N-terminal" evidence="9">
    <location>
        <begin position="60"/>
        <end position="200"/>
    </location>
</feature>
<dbReference type="PANTHER" id="PTHR47870">
    <property type="entry name" value="CYTOCHROME C-TYPE BIOGENESIS PROTEIN CCMH"/>
    <property type="match status" value="1"/>
</dbReference>
<keyword evidence="7" id="KW-0472">Membrane</keyword>
<accession>A0A1I7GMQ8</accession>
<evidence type="ECO:0000256" key="3">
    <source>
        <dbReference type="ARBA" id="ARBA00022723"/>
    </source>
</evidence>
<keyword evidence="4 7" id="KW-0732">Signal</keyword>
<evidence type="ECO:0000313" key="10">
    <source>
        <dbReference type="EMBL" id="SFU49730.1"/>
    </source>
</evidence>
<evidence type="ECO:0000256" key="6">
    <source>
        <dbReference type="ARBA" id="ARBA00023004"/>
    </source>
</evidence>
<organism evidence="10 11">
    <name type="scientific">Nitrosospira multiformis</name>
    <dbReference type="NCBI Taxonomy" id="1231"/>
    <lineage>
        <taxon>Bacteria</taxon>
        <taxon>Pseudomonadati</taxon>
        <taxon>Pseudomonadota</taxon>
        <taxon>Betaproteobacteria</taxon>
        <taxon>Nitrosomonadales</taxon>
        <taxon>Nitrosomonadaceae</taxon>
        <taxon>Nitrosospira</taxon>
    </lineage>
</organism>
<name>A0A1I7GMQ8_9PROT</name>
<dbReference type="InterPro" id="IPR005616">
    <property type="entry name" value="CcmH/CycL/Ccl2/NrfF_N"/>
</dbReference>
<dbReference type="GO" id="GO:0017004">
    <property type="term" value="P:cytochrome complex assembly"/>
    <property type="evidence" value="ECO:0007669"/>
    <property type="project" value="UniProtKB-KW"/>
</dbReference>
<evidence type="ECO:0000256" key="8">
    <source>
        <dbReference type="SAM" id="MobiDB-lite"/>
    </source>
</evidence>
<dbReference type="GO" id="GO:0005886">
    <property type="term" value="C:plasma membrane"/>
    <property type="evidence" value="ECO:0007669"/>
    <property type="project" value="TreeGrafter"/>
</dbReference>
<dbReference type="InterPro" id="IPR051263">
    <property type="entry name" value="C-type_cytochrome_biogenesis"/>
</dbReference>
<dbReference type="RefSeq" id="WP_081363520.1">
    <property type="nucleotide sequence ID" value="NZ_FPBZ01000005.1"/>
</dbReference>
<comment type="similarity">
    <text evidence="1 7">Belongs to the CcmH/CycL/Ccl2/NrfF family.</text>
</comment>
<comment type="function">
    <text evidence="7">Possible subunit of a heme lyase.</text>
</comment>
<evidence type="ECO:0000256" key="1">
    <source>
        <dbReference type="ARBA" id="ARBA00010342"/>
    </source>
</evidence>
<evidence type="ECO:0000256" key="5">
    <source>
        <dbReference type="ARBA" id="ARBA00022748"/>
    </source>
</evidence>
<keyword evidence="3 7" id="KW-0479">Metal-binding</keyword>
<dbReference type="PANTHER" id="PTHR47870:SF1">
    <property type="entry name" value="CYTOCHROME C-TYPE BIOGENESIS PROTEIN CCMH"/>
    <property type="match status" value="1"/>
</dbReference>
<dbReference type="FunFam" id="1.10.8.640:FF:000001">
    <property type="entry name" value="Cytochrome c-type biogenesis protein"/>
    <property type="match status" value="1"/>
</dbReference>
<keyword evidence="5" id="KW-0201">Cytochrome c-type biogenesis</keyword>
<gene>
    <name evidence="10" type="ORF">SAMN05216417_10599</name>
</gene>